<accession>A0ABN9TU92</accession>
<comment type="caution">
    <text evidence="2">The sequence shown here is derived from an EMBL/GenBank/DDBJ whole genome shotgun (WGS) entry which is preliminary data.</text>
</comment>
<sequence length="119" mass="13355">MRPERQSIVLPAATDFSLTRRPQRCDKTARGRGTMRGHRSGGPRATCSTAAGEASHQNGCAGKTTCAKLDAIRGMRRSQRRMVQEKKRAWMMRRPGRGSTIIDWSPSAHNCQRASRFRE</sequence>
<dbReference type="Proteomes" id="UP001189429">
    <property type="component" value="Unassembled WGS sequence"/>
</dbReference>
<organism evidence="2 3">
    <name type="scientific">Prorocentrum cordatum</name>
    <dbReference type="NCBI Taxonomy" id="2364126"/>
    <lineage>
        <taxon>Eukaryota</taxon>
        <taxon>Sar</taxon>
        <taxon>Alveolata</taxon>
        <taxon>Dinophyceae</taxon>
        <taxon>Prorocentrales</taxon>
        <taxon>Prorocentraceae</taxon>
        <taxon>Prorocentrum</taxon>
    </lineage>
</organism>
<evidence type="ECO:0000313" key="3">
    <source>
        <dbReference type="Proteomes" id="UP001189429"/>
    </source>
</evidence>
<keyword evidence="3" id="KW-1185">Reference proteome</keyword>
<feature type="region of interest" description="Disordered" evidence="1">
    <location>
        <begin position="21"/>
        <end position="59"/>
    </location>
</feature>
<name>A0ABN9TU92_9DINO</name>
<evidence type="ECO:0000256" key="1">
    <source>
        <dbReference type="SAM" id="MobiDB-lite"/>
    </source>
</evidence>
<feature type="region of interest" description="Disordered" evidence="1">
    <location>
        <begin position="96"/>
        <end position="119"/>
    </location>
</feature>
<gene>
    <name evidence="2" type="ORF">PCOR1329_LOCUS41655</name>
</gene>
<dbReference type="EMBL" id="CAUYUJ010015010">
    <property type="protein sequence ID" value="CAK0848792.1"/>
    <property type="molecule type" value="Genomic_DNA"/>
</dbReference>
<reference evidence="2" key="1">
    <citation type="submission" date="2023-10" db="EMBL/GenBank/DDBJ databases">
        <authorList>
            <person name="Chen Y."/>
            <person name="Shah S."/>
            <person name="Dougan E. K."/>
            <person name="Thang M."/>
            <person name="Chan C."/>
        </authorList>
    </citation>
    <scope>NUCLEOTIDE SEQUENCE [LARGE SCALE GENOMIC DNA]</scope>
</reference>
<evidence type="ECO:0000313" key="2">
    <source>
        <dbReference type="EMBL" id="CAK0848792.1"/>
    </source>
</evidence>
<proteinExistence type="predicted"/>
<protein>
    <submittedName>
        <fullName evidence="2">Uncharacterized protein</fullName>
    </submittedName>
</protein>